<reference evidence="3 4" key="1">
    <citation type="submission" date="2019-02" db="EMBL/GenBank/DDBJ databases">
        <title>Deep-cultivation of Planctomycetes and their phenomic and genomic characterization uncovers novel biology.</title>
        <authorList>
            <person name="Wiegand S."/>
            <person name="Jogler M."/>
            <person name="Boedeker C."/>
            <person name="Pinto D."/>
            <person name="Vollmers J."/>
            <person name="Rivas-Marin E."/>
            <person name="Kohn T."/>
            <person name="Peeters S.H."/>
            <person name="Heuer A."/>
            <person name="Rast P."/>
            <person name="Oberbeckmann S."/>
            <person name="Bunk B."/>
            <person name="Jeske O."/>
            <person name="Meyerdierks A."/>
            <person name="Storesund J.E."/>
            <person name="Kallscheuer N."/>
            <person name="Luecker S."/>
            <person name="Lage O.M."/>
            <person name="Pohl T."/>
            <person name="Merkel B.J."/>
            <person name="Hornburger P."/>
            <person name="Mueller R.-W."/>
            <person name="Bruemmer F."/>
            <person name="Labrenz M."/>
            <person name="Spormann A.M."/>
            <person name="Op Den Camp H."/>
            <person name="Overmann J."/>
            <person name="Amann R."/>
            <person name="Jetten M.S.M."/>
            <person name="Mascher T."/>
            <person name="Medema M.H."/>
            <person name="Devos D.P."/>
            <person name="Kaster A.-K."/>
            <person name="Ovreas L."/>
            <person name="Rohde M."/>
            <person name="Galperin M.Y."/>
            <person name="Jogler C."/>
        </authorList>
    </citation>
    <scope>NUCLEOTIDE SEQUENCE [LARGE SCALE GENOMIC DNA]</scope>
    <source>
        <strain evidence="3 4">Pan54</strain>
    </source>
</reference>
<dbReference type="Pfam" id="PF13229">
    <property type="entry name" value="Beta_helix"/>
    <property type="match status" value="1"/>
</dbReference>
<dbReference type="Pfam" id="PF11924">
    <property type="entry name" value="IAT_beta"/>
    <property type="match status" value="1"/>
</dbReference>
<gene>
    <name evidence="3" type="ORF">Pan54_19750</name>
</gene>
<dbReference type="InterPro" id="IPR012334">
    <property type="entry name" value="Pectin_lyas_fold"/>
</dbReference>
<dbReference type="InterPro" id="IPR011050">
    <property type="entry name" value="Pectin_lyase_fold/virulence"/>
</dbReference>
<keyword evidence="4" id="KW-1185">Reference proteome</keyword>
<dbReference type="InterPro" id="IPR024519">
    <property type="entry name" value="IAT_beta"/>
</dbReference>
<dbReference type="InterPro" id="IPR038177">
    <property type="entry name" value="IAT_beta_sf"/>
</dbReference>
<evidence type="ECO:0000313" key="3">
    <source>
        <dbReference type="EMBL" id="TWT61240.1"/>
    </source>
</evidence>
<evidence type="ECO:0000259" key="1">
    <source>
        <dbReference type="Pfam" id="PF11924"/>
    </source>
</evidence>
<organism evidence="3 4">
    <name type="scientific">Rubinisphaera italica</name>
    <dbReference type="NCBI Taxonomy" id="2527969"/>
    <lineage>
        <taxon>Bacteria</taxon>
        <taxon>Pseudomonadati</taxon>
        <taxon>Planctomycetota</taxon>
        <taxon>Planctomycetia</taxon>
        <taxon>Planctomycetales</taxon>
        <taxon>Planctomycetaceae</taxon>
        <taxon>Rubinisphaera</taxon>
    </lineage>
</organism>
<dbReference type="InterPro" id="IPR006626">
    <property type="entry name" value="PbH1"/>
</dbReference>
<dbReference type="OrthoDB" id="245699at2"/>
<sequence>MLKSDQTLRLLFAFVSIVILSTGLQKAKAQGIQTDARLGHTAMPAFGRDTGITHIEFMPYILDEDESILFGDLRGFMTNEGNVGGNIGTGYRFLEPNDILMIGVNGNYGFDQSLEKIYQQMSFGLEGSTRFGRLTSNVYVPVGEDEKVLQSSTGNVRMQGNQIVLDTVDTIGVAMKGVDVNLGFYMPGEFADERNMEAIVSWYHFEGSNVDNIDGVKFHVQGDITPYLQTQFAISNDDTFGTNVTLGMSFRFGNNDVPDNRLDRQFRRFNDSNYNVIVSKRSEIGTAIPLINPITNNAYVVQNIQNTGVPAPTTIMSIAAQDGTAENPFDTIAEAQTAGGDIFYLREGSSFSESIVLQDGQKLFGEGNAFSIDTVNYGTVSMEANASAAPVTINASLNSPAITLADNTSIAGLTLNPAAGSTSGDLIVANGIDNFRIENVTLNDATESGLVIDSSNNGYVNNLTINDSQADGVKILNHDGYMRLDNVKVEGAGGNGVLLSGGHGQTVFGGDLTLLNNQGSGLLVEDFDLITTVDDQGTVDTSDDVETDVYGFAAVENLILQGATGSKGVELVDNMGLIDIYTMDIQTTNGTGIESRNSDFVRIRDGSVSSVNAPAIDVEDSAVDIRPDSISADGGMYGIRMVRTTGTVMATGGFEEDSGGTIQNTDTAIYVEDSGSAGFQFGNFVDNTHVAVLRNAEVLDIISSKFTGTTSTIVDAENVKLFALTNNMFEGNSTTMGTAVNYVVDEAGGYVARMVRNTIVDSPKIFFNAQTMPGGESASLDFNFSENSVDLSQALGIGAKMDWTGPVNANIVSNFVTGDAANQKAFQFLTGDSAELGTFTFSQNILGFTEQNATAIEVLSQSTLDLAVFNNAIEFRGIDSVGVRTSASRTSTLILSNNFIDDYAGGATGILFPSIHDGSTITLDANEINLQRFSTFVDRGIILSNVTGTDDPFVTLVSNLNNTINGATTAVFVPANSITGRLVINGQVFE</sequence>
<dbReference type="EMBL" id="SJPG01000001">
    <property type="protein sequence ID" value="TWT61240.1"/>
    <property type="molecule type" value="Genomic_DNA"/>
</dbReference>
<feature type="domain" description="Inverse autotransporter beta-domain" evidence="1">
    <location>
        <begin position="58"/>
        <end position="214"/>
    </location>
</feature>
<proteinExistence type="predicted"/>
<dbReference type="RefSeq" id="WP_146503258.1">
    <property type="nucleotide sequence ID" value="NZ_SJPG01000001.1"/>
</dbReference>
<comment type="caution">
    <text evidence="3">The sequence shown here is derived from an EMBL/GenBank/DDBJ whole genome shotgun (WGS) entry which is preliminary data.</text>
</comment>
<protein>
    <submittedName>
        <fullName evidence="3">Uncharacterized protein</fullName>
    </submittedName>
</protein>
<accession>A0A5C5XE00</accession>
<evidence type="ECO:0000313" key="4">
    <source>
        <dbReference type="Proteomes" id="UP000316095"/>
    </source>
</evidence>
<dbReference type="AlphaFoldDB" id="A0A5C5XE00"/>
<dbReference type="InterPro" id="IPR039448">
    <property type="entry name" value="Beta_helix"/>
</dbReference>
<dbReference type="Gene3D" id="2.40.160.160">
    <property type="entry name" value="Inverse autotransporter, beta-domain"/>
    <property type="match status" value="1"/>
</dbReference>
<dbReference type="SUPFAM" id="SSF51126">
    <property type="entry name" value="Pectin lyase-like"/>
    <property type="match status" value="1"/>
</dbReference>
<name>A0A5C5XE00_9PLAN</name>
<dbReference type="SMART" id="SM00710">
    <property type="entry name" value="PbH1"/>
    <property type="match status" value="5"/>
</dbReference>
<feature type="domain" description="Right handed beta helix" evidence="2">
    <location>
        <begin position="427"/>
        <end position="526"/>
    </location>
</feature>
<dbReference type="Gene3D" id="2.160.20.10">
    <property type="entry name" value="Single-stranded right-handed beta-helix, Pectin lyase-like"/>
    <property type="match status" value="1"/>
</dbReference>
<dbReference type="Proteomes" id="UP000316095">
    <property type="component" value="Unassembled WGS sequence"/>
</dbReference>
<evidence type="ECO:0000259" key="2">
    <source>
        <dbReference type="Pfam" id="PF13229"/>
    </source>
</evidence>